<name>A0A0F3MY09_ANAPH</name>
<dbReference type="EMBL" id="LANT01000010">
    <property type="protein sequence ID" value="KJV59459.1"/>
    <property type="molecule type" value="Genomic_DNA"/>
</dbReference>
<dbReference type="PATRIC" id="fig|1359161.3.peg.1737"/>
<evidence type="ECO:0000313" key="2">
    <source>
        <dbReference type="Proteomes" id="UP000033754"/>
    </source>
</evidence>
<proteinExistence type="predicted"/>
<dbReference type="AlphaFoldDB" id="A0A0F3MY09"/>
<dbReference type="Proteomes" id="UP000033754">
    <property type="component" value="Unassembled WGS sequence"/>
</dbReference>
<reference evidence="1 2" key="1">
    <citation type="submission" date="2015-01" db="EMBL/GenBank/DDBJ databases">
        <title>Genome Sequencing of Rickettsiales.</title>
        <authorList>
            <person name="Daugherty S.C."/>
            <person name="Su Q."/>
            <person name="Abolude K."/>
            <person name="Beier-Sexton M."/>
            <person name="Carlyon J.A."/>
            <person name="Carter R."/>
            <person name="Day N.P."/>
            <person name="Dumler S.J."/>
            <person name="Dyachenko V."/>
            <person name="Godinez A."/>
            <person name="Kurtti T.J."/>
            <person name="Lichay M."/>
            <person name="Mullins K.E."/>
            <person name="Ott S."/>
            <person name="Pappas-Brown V."/>
            <person name="Paris D.H."/>
            <person name="Patel P."/>
            <person name="Richards A.L."/>
            <person name="Sadzewicz L."/>
            <person name="Sears K."/>
            <person name="Seidman D."/>
            <person name="Sengamalay N."/>
            <person name="Stenos J."/>
            <person name="Tallon L.J."/>
            <person name="Vincent G."/>
            <person name="Fraser C.M."/>
            <person name="Munderloh U."/>
            <person name="Dunning-Hotopp J.C."/>
        </authorList>
    </citation>
    <scope>NUCLEOTIDE SEQUENCE [LARGE SCALE GENOMIC DNA]</scope>
    <source>
        <strain evidence="1 2">NCH-1</strain>
    </source>
</reference>
<gene>
    <name evidence="1" type="ORF">EPHNCH_1529</name>
</gene>
<protein>
    <submittedName>
        <fullName evidence="1">Uncharacterized protein</fullName>
    </submittedName>
</protein>
<organism evidence="1 2">
    <name type="scientific">Anaplasma phagocytophilum str. NCH-1</name>
    <dbReference type="NCBI Taxonomy" id="1359161"/>
    <lineage>
        <taxon>Bacteria</taxon>
        <taxon>Pseudomonadati</taxon>
        <taxon>Pseudomonadota</taxon>
        <taxon>Alphaproteobacteria</taxon>
        <taxon>Rickettsiales</taxon>
        <taxon>Anaplasmataceae</taxon>
        <taxon>Anaplasma</taxon>
        <taxon>phagocytophilum group</taxon>
    </lineage>
</organism>
<accession>A0A0F3MY09</accession>
<comment type="caution">
    <text evidence="1">The sequence shown here is derived from an EMBL/GenBank/DDBJ whole genome shotgun (WGS) entry which is preliminary data.</text>
</comment>
<sequence>MYSLLTDTPVLALIIRFITEALGIHRSICNAHIYTSQSIRK</sequence>
<evidence type="ECO:0000313" key="1">
    <source>
        <dbReference type="EMBL" id="KJV59459.1"/>
    </source>
</evidence>